<dbReference type="NCBIfam" id="TIGR02289">
    <property type="entry name" value="M3_not_pepF"/>
    <property type="match status" value="1"/>
</dbReference>
<evidence type="ECO:0000313" key="2">
    <source>
        <dbReference type="Proteomes" id="UP000184185"/>
    </source>
</evidence>
<dbReference type="Proteomes" id="UP000184185">
    <property type="component" value="Unassembled WGS sequence"/>
</dbReference>
<dbReference type="OrthoDB" id="9762795at2"/>
<proteinExistence type="predicted"/>
<name>A0A1M6DZB4_PSEXY</name>
<dbReference type="AlphaFoldDB" id="A0A1M6DZB4"/>
<protein>
    <submittedName>
        <fullName evidence="1">Oligoendopeptidase, M3 family</fullName>
    </submittedName>
</protein>
<dbReference type="Gene3D" id="1.10.1370.30">
    <property type="match status" value="1"/>
</dbReference>
<sequence length="560" mass="65964">MDFKFKDLPYERPDIDAFEKTIAELIERQQAAKSGEEQFEIHKDFYKLSKDFETAYNIAYIRHDADNTDEFYEKENDYFDEVIPRLSNATIKYNNVLAKSQYKDYLETKLGPVFFKNAELDAKSVNDEVIPLMQEENALASRYDKLIATAKIEYEGETYNLSLMAPFTTNQDREVRKKAQKAVSDWFMSVTPEIDEIYDKMVKNRTEQAKLLGFNSYTELAYCRMHRNSYGPQDVENFRKQIKEYFVPFVGKLAEKRAKRLGLDKLQATELGVYFNEGNPKPTGTPEEILKSGQDMYSELSPETKEFMNFMMEHELFDVFGRKNKAAGGYQTYLPNYKAPFIYANFNGTSGDVDVITHECGHAFQAYVVRNDEVTEHNELGMETAEIHSMSMEYFTYGWMKNFFGDRYEDYFEMHIEDASTFLPYGTMVDEFQHIVYDNPEMTPAQRKETWKKLEQQYRPYIDFSENEFWNLGGFWQKQLHIFDVPFYYIDYVLASIVAMQFKVWMDEDYKEAWEHYLALCKLSASDYYTNMLKEVGLKTPFENGVVKEIVDKFSAKIFK</sequence>
<dbReference type="InterPro" id="IPR011976">
    <property type="entry name" value="Pept_M3B_oligopep-rel"/>
</dbReference>
<dbReference type="STRING" id="185007.SAMN02910350_02239"/>
<evidence type="ECO:0000313" key="1">
    <source>
        <dbReference type="EMBL" id="SHI78531.1"/>
    </source>
</evidence>
<dbReference type="SUPFAM" id="SSF55486">
    <property type="entry name" value="Metalloproteases ('zincins'), catalytic domain"/>
    <property type="match status" value="1"/>
</dbReference>
<reference evidence="1 2" key="1">
    <citation type="submission" date="2016-11" db="EMBL/GenBank/DDBJ databases">
        <authorList>
            <person name="Jaros S."/>
            <person name="Januszkiewicz K."/>
            <person name="Wedrychowicz H."/>
        </authorList>
    </citation>
    <scope>NUCLEOTIDE SEQUENCE [LARGE SCALE GENOMIC DNA]</scope>
    <source>
        <strain evidence="1 2">DSM 14809</strain>
    </source>
</reference>
<dbReference type="RefSeq" id="WP_072913843.1">
    <property type="nucleotide sequence ID" value="NZ_FQYQ01000005.1"/>
</dbReference>
<keyword evidence="2" id="KW-1185">Reference proteome</keyword>
<gene>
    <name evidence="1" type="ORF">SAMN02745725_01094</name>
</gene>
<dbReference type="CDD" id="cd09606">
    <property type="entry name" value="M3B_PepF"/>
    <property type="match status" value="1"/>
</dbReference>
<dbReference type="EMBL" id="FQYQ01000005">
    <property type="protein sequence ID" value="SHI78531.1"/>
    <property type="molecule type" value="Genomic_DNA"/>
</dbReference>
<organism evidence="1 2">
    <name type="scientific">Pseudobutyrivibrio xylanivorans DSM 14809</name>
    <dbReference type="NCBI Taxonomy" id="1123012"/>
    <lineage>
        <taxon>Bacteria</taxon>
        <taxon>Bacillati</taxon>
        <taxon>Bacillota</taxon>
        <taxon>Clostridia</taxon>
        <taxon>Lachnospirales</taxon>
        <taxon>Lachnospiraceae</taxon>
        <taxon>Pseudobutyrivibrio</taxon>
    </lineage>
</organism>
<accession>A0A1M6DZB4</accession>